<accession>A0A840ZGW6</accession>
<organism evidence="1 2">
    <name type="scientific">Methylorubrum rhodinum</name>
    <dbReference type="NCBI Taxonomy" id="29428"/>
    <lineage>
        <taxon>Bacteria</taxon>
        <taxon>Pseudomonadati</taxon>
        <taxon>Pseudomonadota</taxon>
        <taxon>Alphaproteobacteria</taxon>
        <taxon>Hyphomicrobiales</taxon>
        <taxon>Methylobacteriaceae</taxon>
        <taxon>Methylorubrum</taxon>
    </lineage>
</organism>
<gene>
    <name evidence="1" type="ORF">HNR00_000949</name>
</gene>
<dbReference type="AlphaFoldDB" id="A0A840ZGW6"/>
<reference evidence="1 2" key="1">
    <citation type="submission" date="2020-08" db="EMBL/GenBank/DDBJ databases">
        <title>Genomic Encyclopedia of Type Strains, Phase IV (KMG-IV): sequencing the most valuable type-strain genomes for metagenomic binning, comparative biology and taxonomic classification.</title>
        <authorList>
            <person name="Goeker M."/>
        </authorList>
    </citation>
    <scope>NUCLEOTIDE SEQUENCE [LARGE SCALE GENOMIC DNA]</scope>
    <source>
        <strain evidence="1 2">DSM 2163</strain>
    </source>
</reference>
<dbReference type="EMBL" id="JACHOP010000003">
    <property type="protein sequence ID" value="MBB5756251.1"/>
    <property type="molecule type" value="Genomic_DNA"/>
</dbReference>
<comment type="caution">
    <text evidence="1">The sequence shown here is derived from an EMBL/GenBank/DDBJ whole genome shotgun (WGS) entry which is preliminary data.</text>
</comment>
<dbReference type="Proteomes" id="UP000583454">
    <property type="component" value="Unassembled WGS sequence"/>
</dbReference>
<keyword evidence="2" id="KW-1185">Reference proteome</keyword>
<evidence type="ECO:0000313" key="2">
    <source>
        <dbReference type="Proteomes" id="UP000583454"/>
    </source>
</evidence>
<proteinExistence type="predicted"/>
<protein>
    <submittedName>
        <fullName evidence="1">Uncharacterized protein</fullName>
    </submittedName>
</protein>
<evidence type="ECO:0000313" key="1">
    <source>
        <dbReference type="EMBL" id="MBB5756251.1"/>
    </source>
</evidence>
<sequence length="194" mass="22029">MCIAGIGFLGEVIPVATREFAVFHGRFGRVAVGAIAFFLWANEPTMAKKYKVVPGDPPITVDIPAAWDVTDSKRGIQASTADEEVYIWFENYKPNQFEKILDEHKKYFDEQGVKITGEPKQDEKAYTNFVIKKSDYPATYEGKPTVLRYLSVVPRSEEKRHLLVCYWASPDGDKEYADEMEKMMKSLGASIDEQ</sequence>
<name>A0A840ZGW6_9HYPH</name>